<dbReference type="RefSeq" id="XP_071926966.1">
    <property type="nucleotide sequence ID" value="XM_072070865.1"/>
</dbReference>
<evidence type="ECO:0000313" key="5">
    <source>
        <dbReference type="RefSeq" id="XP_071926966.1"/>
    </source>
</evidence>
<proteinExistence type="predicted"/>
<accession>A0ABM4W5G6</accession>
<protein>
    <submittedName>
        <fullName evidence="2 3">Uncharacterized protein</fullName>
    </submittedName>
</protein>
<dbReference type="RefSeq" id="XP_071926965.1">
    <property type="nucleotide sequence ID" value="XM_072070864.1"/>
</dbReference>
<gene>
    <name evidence="2 3 4 5" type="primary">LOC113715563</name>
</gene>
<evidence type="ECO:0000313" key="1">
    <source>
        <dbReference type="Proteomes" id="UP001652660"/>
    </source>
</evidence>
<keyword evidence="1" id="KW-1185">Reference proteome</keyword>
<evidence type="ECO:0000313" key="4">
    <source>
        <dbReference type="RefSeq" id="XP_071926965.1"/>
    </source>
</evidence>
<dbReference type="RefSeq" id="XP_071926964.1">
    <property type="nucleotide sequence ID" value="XM_072070863.1"/>
</dbReference>
<dbReference type="GeneID" id="113715563"/>
<organism evidence="1 3">
    <name type="scientific">Coffea arabica</name>
    <name type="common">Arabian coffee</name>
    <dbReference type="NCBI Taxonomy" id="13443"/>
    <lineage>
        <taxon>Eukaryota</taxon>
        <taxon>Viridiplantae</taxon>
        <taxon>Streptophyta</taxon>
        <taxon>Embryophyta</taxon>
        <taxon>Tracheophyta</taxon>
        <taxon>Spermatophyta</taxon>
        <taxon>Magnoliopsida</taxon>
        <taxon>eudicotyledons</taxon>
        <taxon>Gunneridae</taxon>
        <taxon>Pentapetalae</taxon>
        <taxon>asterids</taxon>
        <taxon>lamiids</taxon>
        <taxon>Gentianales</taxon>
        <taxon>Rubiaceae</taxon>
        <taxon>Ixoroideae</taxon>
        <taxon>Gardenieae complex</taxon>
        <taxon>Bertiereae - Coffeeae clade</taxon>
        <taxon>Coffeeae</taxon>
        <taxon>Coffea</taxon>
    </lineage>
</organism>
<sequence>MELVNNLSRFPNYQILQALLHQLLLTIVLMLQNFMQIHLLRELMAVSTQLPLLILNYLHATVNMTMLLGFKCAPSLLPSMHIKIIFEIRTFRRFPMPLYMIMVHA</sequence>
<dbReference type="RefSeq" id="XP_071926963.1">
    <property type="nucleotide sequence ID" value="XM_072070862.1"/>
</dbReference>
<name>A0ABM4W5G6_COFAR</name>
<evidence type="ECO:0000313" key="2">
    <source>
        <dbReference type="RefSeq" id="XP_071926963.1"/>
    </source>
</evidence>
<evidence type="ECO:0000313" key="3">
    <source>
        <dbReference type="RefSeq" id="XP_071926964.1"/>
    </source>
</evidence>
<dbReference type="Proteomes" id="UP001652660">
    <property type="component" value="Chromosome 11c"/>
</dbReference>
<reference evidence="2 3" key="1">
    <citation type="submission" date="2025-05" db="UniProtKB">
        <authorList>
            <consortium name="RefSeq"/>
        </authorList>
    </citation>
    <scope>IDENTIFICATION</scope>
    <source>
        <tissue evidence="2 3">Leaves</tissue>
    </source>
</reference>